<dbReference type="AlphaFoldDB" id="A0A2N5CB97"/>
<dbReference type="EMBL" id="PJRP01000007">
    <property type="protein sequence ID" value="PLP99441.1"/>
    <property type="molecule type" value="Genomic_DNA"/>
</dbReference>
<dbReference type="Proteomes" id="UP000234341">
    <property type="component" value="Unassembled WGS sequence"/>
</dbReference>
<accession>A0A2N5CB97</accession>
<evidence type="ECO:0000313" key="3">
    <source>
        <dbReference type="Proteomes" id="UP000234341"/>
    </source>
</evidence>
<dbReference type="Pfam" id="PF23451">
    <property type="entry name" value="Zn_ribbon_PaaD"/>
    <property type="match status" value="1"/>
</dbReference>
<comment type="caution">
    <text evidence="2">The sequence shown here is derived from an EMBL/GenBank/DDBJ whole genome shotgun (WGS) entry which is preliminary data.</text>
</comment>
<organism evidence="2 3">
    <name type="scientific">Cupriavidus pauculus</name>
    <dbReference type="NCBI Taxonomy" id="82633"/>
    <lineage>
        <taxon>Bacteria</taxon>
        <taxon>Pseudomonadati</taxon>
        <taxon>Pseudomonadota</taxon>
        <taxon>Betaproteobacteria</taxon>
        <taxon>Burkholderiales</taxon>
        <taxon>Burkholderiaceae</taxon>
        <taxon>Cupriavidus</taxon>
    </lineage>
</organism>
<name>A0A2N5CB97_9BURK</name>
<reference evidence="2 3" key="1">
    <citation type="submission" date="2017-12" db="EMBL/GenBank/DDBJ databases">
        <title>Genome sequence of the active heterotrophic nitrifier-denitrifier, Cupriavidus pauculus UM1.</title>
        <authorList>
            <person name="Putonti C."/>
            <person name="Castignetti D."/>
        </authorList>
    </citation>
    <scope>NUCLEOTIDE SEQUENCE [LARGE SCALE GENOMIC DNA]</scope>
    <source>
        <strain evidence="2 3">UM1</strain>
    </source>
</reference>
<evidence type="ECO:0000259" key="1">
    <source>
        <dbReference type="Pfam" id="PF23451"/>
    </source>
</evidence>
<proteinExistence type="predicted"/>
<sequence>MLDEDQWKARVMATQTILCPRCESTRITYGACAVGPTTIHQEYVCEACQHAFSGLFALVTYYEDFPR</sequence>
<feature type="domain" description="PaaD zinc beta ribbon" evidence="1">
    <location>
        <begin position="9"/>
        <end position="52"/>
    </location>
</feature>
<protein>
    <recommendedName>
        <fullName evidence="1">PaaD zinc beta ribbon domain-containing protein</fullName>
    </recommendedName>
</protein>
<evidence type="ECO:0000313" key="2">
    <source>
        <dbReference type="EMBL" id="PLP99441.1"/>
    </source>
</evidence>
<gene>
    <name evidence="2" type="ORF">CYJ10_16575</name>
</gene>
<dbReference type="InterPro" id="IPR056572">
    <property type="entry name" value="Zn_ribbon_PaaD"/>
</dbReference>